<keyword evidence="1" id="KW-0547">Nucleotide-binding</keyword>
<dbReference type="Gene3D" id="3.40.50.300">
    <property type="entry name" value="P-loop containing nucleotide triphosphate hydrolases"/>
    <property type="match status" value="1"/>
</dbReference>
<dbReference type="RefSeq" id="WP_202009629.1">
    <property type="nucleotide sequence ID" value="NZ_JAERRB010000003.1"/>
</dbReference>
<dbReference type="SUPFAM" id="SSF46689">
    <property type="entry name" value="Homeodomain-like"/>
    <property type="match status" value="1"/>
</dbReference>
<keyword evidence="5" id="KW-0597">Phosphoprotein</keyword>
<evidence type="ECO:0000259" key="7">
    <source>
        <dbReference type="PROSITE" id="PS50110"/>
    </source>
</evidence>
<dbReference type="Pfam" id="PF25601">
    <property type="entry name" value="AAA_lid_14"/>
    <property type="match status" value="1"/>
</dbReference>
<dbReference type="InterPro" id="IPR025662">
    <property type="entry name" value="Sigma_54_int_dom_ATP-bd_1"/>
</dbReference>
<keyword evidence="3" id="KW-0805">Transcription regulation</keyword>
<dbReference type="InterPro" id="IPR009057">
    <property type="entry name" value="Homeodomain-like_sf"/>
</dbReference>
<dbReference type="CDD" id="cd00009">
    <property type="entry name" value="AAA"/>
    <property type="match status" value="1"/>
</dbReference>
<dbReference type="InterPro" id="IPR003593">
    <property type="entry name" value="AAA+_ATPase"/>
</dbReference>
<dbReference type="PROSITE" id="PS50110">
    <property type="entry name" value="RESPONSE_REGULATORY"/>
    <property type="match status" value="1"/>
</dbReference>
<dbReference type="Pfam" id="PF00158">
    <property type="entry name" value="Sigma54_activat"/>
    <property type="match status" value="1"/>
</dbReference>
<gene>
    <name evidence="8" type="ORF">JI741_12075</name>
</gene>
<dbReference type="EMBL" id="JAERRB010000003">
    <property type="protein sequence ID" value="MBL0741961.1"/>
    <property type="molecule type" value="Genomic_DNA"/>
</dbReference>
<feature type="modified residue" description="4-aspartylphosphate" evidence="5">
    <location>
        <position position="52"/>
    </location>
</feature>
<comment type="caution">
    <text evidence="8">The sequence shown here is derived from an EMBL/GenBank/DDBJ whole genome shotgun (WGS) entry which is preliminary data.</text>
</comment>
<dbReference type="SUPFAM" id="SSF52172">
    <property type="entry name" value="CheY-like"/>
    <property type="match status" value="1"/>
</dbReference>
<dbReference type="PROSITE" id="PS50045">
    <property type="entry name" value="SIGMA54_INTERACT_4"/>
    <property type="match status" value="1"/>
</dbReference>
<dbReference type="Proteomes" id="UP000613030">
    <property type="component" value="Unassembled WGS sequence"/>
</dbReference>
<dbReference type="Pfam" id="PF02954">
    <property type="entry name" value="HTH_8"/>
    <property type="match status" value="1"/>
</dbReference>
<keyword evidence="4" id="KW-0804">Transcription</keyword>
<keyword evidence="9" id="KW-1185">Reference proteome</keyword>
<evidence type="ECO:0000256" key="2">
    <source>
        <dbReference type="ARBA" id="ARBA00022840"/>
    </source>
</evidence>
<evidence type="ECO:0000313" key="8">
    <source>
        <dbReference type="EMBL" id="MBL0741961.1"/>
    </source>
</evidence>
<dbReference type="InterPro" id="IPR058031">
    <property type="entry name" value="AAA_lid_NorR"/>
</dbReference>
<dbReference type="InterPro" id="IPR002197">
    <property type="entry name" value="HTH_Fis"/>
</dbReference>
<dbReference type="InterPro" id="IPR001789">
    <property type="entry name" value="Sig_transdc_resp-reg_receiver"/>
</dbReference>
<dbReference type="PANTHER" id="PTHR32071">
    <property type="entry name" value="TRANSCRIPTIONAL REGULATORY PROTEIN"/>
    <property type="match status" value="1"/>
</dbReference>
<dbReference type="PRINTS" id="PR01590">
    <property type="entry name" value="HTHFIS"/>
</dbReference>
<evidence type="ECO:0000313" key="9">
    <source>
        <dbReference type="Proteomes" id="UP000613030"/>
    </source>
</evidence>
<dbReference type="Pfam" id="PF00072">
    <property type="entry name" value="Response_reg"/>
    <property type="match status" value="1"/>
</dbReference>
<evidence type="ECO:0000256" key="5">
    <source>
        <dbReference type="PROSITE-ProRule" id="PRU00169"/>
    </source>
</evidence>
<dbReference type="InterPro" id="IPR002078">
    <property type="entry name" value="Sigma_54_int"/>
</dbReference>
<sequence>MSNVLIIDDEDNLRKLLARVVELEGYAVFQAGTAKEGLRVLQKETIHVVISDVKLPDGNGVDLAGKIKQEHPGVEVIVLTAYGTIEDGVKAMKNGAFDYLTKGDHQEKIIPLLSKASEKAKLQQRVLNLEQRLQDKFGFDNILGKSKALKEAVLLAQKVAATDTSVLLLGETGTGKEVFAQAIHYGSPRAARAFVALNCSAFPKDLLESELFGHAEGAFTGATKSKKGYVEEAHEGTLFLDEIGEMNIDLQAKLLRVLETGEFYRVGESKPRKVNVRFVAATNRNLAQESEAGHFRKDLYYRLSVFTIALPSLNDRRDDIALLANFFVTQFSLKTNKREPVVKPAFIQALEQHVWKGNIRELKNVIERSIILSDGELDATVLPSEFNTTLVNNTALDLASVEKQHIKKMLEHAGGNKTQTAKLLGIGLTTLYQKIKDYEL</sequence>
<keyword evidence="2" id="KW-0067">ATP-binding</keyword>
<dbReference type="PANTHER" id="PTHR32071:SF121">
    <property type="entry name" value="SIGMA L-DEPENDENT TRANSCRIPTIONAL REGULATOR YQIR-RELATED"/>
    <property type="match status" value="1"/>
</dbReference>
<evidence type="ECO:0000256" key="3">
    <source>
        <dbReference type="ARBA" id="ARBA00023015"/>
    </source>
</evidence>
<dbReference type="InterPro" id="IPR027417">
    <property type="entry name" value="P-loop_NTPase"/>
</dbReference>
<name>A0ABS1KR93_9BACT</name>
<dbReference type="Gene3D" id="3.40.50.2300">
    <property type="match status" value="1"/>
</dbReference>
<feature type="domain" description="Response regulatory" evidence="7">
    <location>
        <begin position="3"/>
        <end position="117"/>
    </location>
</feature>
<dbReference type="Gene3D" id="1.10.8.60">
    <property type="match status" value="1"/>
</dbReference>
<dbReference type="SMART" id="SM00448">
    <property type="entry name" value="REC"/>
    <property type="match status" value="1"/>
</dbReference>
<dbReference type="PROSITE" id="PS00676">
    <property type="entry name" value="SIGMA54_INTERACT_2"/>
    <property type="match status" value="1"/>
</dbReference>
<evidence type="ECO:0000259" key="6">
    <source>
        <dbReference type="PROSITE" id="PS50045"/>
    </source>
</evidence>
<dbReference type="SUPFAM" id="SSF52540">
    <property type="entry name" value="P-loop containing nucleoside triphosphate hydrolases"/>
    <property type="match status" value="1"/>
</dbReference>
<reference evidence="8 9" key="1">
    <citation type="submission" date="2021-01" db="EMBL/GenBank/DDBJ databases">
        <title>Chryseolinea sp. Jin1 Genome sequencing and assembly.</title>
        <authorList>
            <person name="Kim I."/>
        </authorList>
    </citation>
    <scope>NUCLEOTIDE SEQUENCE [LARGE SCALE GENOMIC DNA]</scope>
    <source>
        <strain evidence="8 9">Jin1</strain>
    </source>
</reference>
<evidence type="ECO:0000256" key="4">
    <source>
        <dbReference type="ARBA" id="ARBA00023163"/>
    </source>
</evidence>
<dbReference type="InterPro" id="IPR011006">
    <property type="entry name" value="CheY-like_superfamily"/>
</dbReference>
<organism evidence="8 9">
    <name type="scientific">Chryseolinea lacunae</name>
    <dbReference type="NCBI Taxonomy" id="2801331"/>
    <lineage>
        <taxon>Bacteria</taxon>
        <taxon>Pseudomonadati</taxon>
        <taxon>Bacteroidota</taxon>
        <taxon>Cytophagia</taxon>
        <taxon>Cytophagales</taxon>
        <taxon>Fulvivirgaceae</taxon>
        <taxon>Chryseolinea</taxon>
    </lineage>
</organism>
<dbReference type="SMART" id="SM00382">
    <property type="entry name" value="AAA"/>
    <property type="match status" value="1"/>
</dbReference>
<dbReference type="PROSITE" id="PS00675">
    <property type="entry name" value="SIGMA54_INTERACT_1"/>
    <property type="match status" value="1"/>
</dbReference>
<evidence type="ECO:0000256" key="1">
    <source>
        <dbReference type="ARBA" id="ARBA00022741"/>
    </source>
</evidence>
<proteinExistence type="predicted"/>
<dbReference type="InterPro" id="IPR025943">
    <property type="entry name" value="Sigma_54_int_dom_ATP-bd_2"/>
</dbReference>
<feature type="domain" description="Sigma-54 factor interaction" evidence="6">
    <location>
        <begin position="142"/>
        <end position="371"/>
    </location>
</feature>
<protein>
    <submittedName>
        <fullName evidence="8">Sigma-54-dependent Fis family transcriptional regulator</fullName>
    </submittedName>
</protein>
<accession>A0ABS1KR93</accession>
<dbReference type="Gene3D" id="1.10.10.60">
    <property type="entry name" value="Homeodomain-like"/>
    <property type="match status" value="1"/>
</dbReference>